<keyword evidence="2" id="KW-1185">Reference proteome</keyword>
<reference evidence="2" key="1">
    <citation type="journal article" date="2024" name="Proc. Natl. Acad. Sci. U.S.A.">
        <title>Extraordinary preservation of gene collinearity over three hundred million years revealed in homosporous lycophytes.</title>
        <authorList>
            <person name="Li C."/>
            <person name="Wickell D."/>
            <person name="Kuo L.Y."/>
            <person name="Chen X."/>
            <person name="Nie B."/>
            <person name="Liao X."/>
            <person name="Peng D."/>
            <person name="Ji J."/>
            <person name="Jenkins J."/>
            <person name="Williams M."/>
            <person name="Shu S."/>
            <person name="Plott C."/>
            <person name="Barry K."/>
            <person name="Rajasekar S."/>
            <person name="Grimwood J."/>
            <person name="Han X."/>
            <person name="Sun S."/>
            <person name="Hou Z."/>
            <person name="He W."/>
            <person name="Dai G."/>
            <person name="Sun C."/>
            <person name="Schmutz J."/>
            <person name="Leebens-Mack J.H."/>
            <person name="Li F.W."/>
            <person name="Wang L."/>
        </authorList>
    </citation>
    <scope>NUCLEOTIDE SEQUENCE [LARGE SCALE GENOMIC DNA]</scope>
    <source>
        <strain evidence="2">cv. PW_Plant_1</strain>
    </source>
</reference>
<name>A0ACC2CA67_DIPCM</name>
<accession>A0ACC2CA67</accession>
<organism evidence="1 2">
    <name type="scientific">Diphasiastrum complanatum</name>
    <name type="common">Issler's clubmoss</name>
    <name type="synonym">Lycopodium complanatum</name>
    <dbReference type="NCBI Taxonomy" id="34168"/>
    <lineage>
        <taxon>Eukaryota</taxon>
        <taxon>Viridiplantae</taxon>
        <taxon>Streptophyta</taxon>
        <taxon>Embryophyta</taxon>
        <taxon>Tracheophyta</taxon>
        <taxon>Lycopodiopsida</taxon>
        <taxon>Lycopodiales</taxon>
        <taxon>Lycopodiaceae</taxon>
        <taxon>Lycopodioideae</taxon>
        <taxon>Diphasiastrum</taxon>
    </lineage>
</organism>
<dbReference type="Proteomes" id="UP001162992">
    <property type="component" value="Chromosome 11"/>
</dbReference>
<evidence type="ECO:0000313" key="1">
    <source>
        <dbReference type="EMBL" id="KAJ7538778.1"/>
    </source>
</evidence>
<evidence type="ECO:0000313" key="2">
    <source>
        <dbReference type="Proteomes" id="UP001162992"/>
    </source>
</evidence>
<proteinExistence type="predicted"/>
<sequence length="741" mass="79688">MERTEPSLVPEWLKSAGANGNGNSAHHVQTPSYLDESLVSRQRNLSGNFGDHDSSRQSVVSDRISYLPSRRPGGNGEKESYQHARGHFNFGRLSAHRSFEGHDREREGPRRDWDWDRDRERDRILNAAGVDDRDRLDAAPPRWSGTGSSGRYEVDFALRRSQSMGLPSRISENGDKKITGDIVGPSPASLVSAGGFSSSIQKAAFDRNFPSLGSQERLTALQMSGAHATLLSPRLLRQGSFSKLDIPRALSPGSSVSGSTSVISSSTAAGGSHLEGGSAGLAASSVMNDNLPSNGVVAASGAVSMGTVAPMHAHSSVTMPKMAEALVQNPPRVRSPPQISSETQRLEELALKQSRQLIPMKPSLPKTMMLQVVFFKPICACISSGALWFTTCNCEKGSRDKSKTKLMRNVDVTVSNNSKMNQPTSSSQLLSSTYRPPFSPRSEVLKMPQGKLLVLKPSKEATTSVSSPKPDVGASAPTVSATGSFVAGVASVTPYSHNLGGISRKQKQLLDRRAMPITQMVTNVGIDGGTVARVKEGSVMEDKRALLQAQNRSDFFNALRRKAAINSITSENTEKVMQLENVTESSSSVDRSNKFLTDGFELQNDIVDKEFQSSEVSKSSILDVAVQQKAFIPNGLSVDISEAVLGNSGVSDGGIVGTSEEEEAAFLRSLGWEESTEEGEALTEEEINAFYQEHKRSTRSPSSLHYNSQTLRNSVVNLQVGSIGSVSSGLSSSDSDDEPHV</sequence>
<dbReference type="EMBL" id="CM055102">
    <property type="protein sequence ID" value="KAJ7538778.1"/>
    <property type="molecule type" value="Genomic_DNA"/>
</dbReference>
<comment type="caution">
    <text evidence="1">The sequence shown here is derived from an EMBL/GenBank/DDBJ whole genome shotgun (WGS) entry which is preliminary data.</text>
</comment>
<gene>
    <name evidence="1" type="ORF">O6H91_11G062600</name>
</gene>
<protein>
    <submittedName>
        <fullName evidence="1">Uncharacterized protein</fullName>
    </submittedName>
</protein>